<feature type="compositionally biased region" description="Acidic residues" evidence="12">
    <location>
        <begin position="23"/>
        <end position="34"/>
    </location>
</feature>
<evidence type="ECO:0000256" key="3">
    <source>
        <dbReference type="ARBA" id="ARBA00011049"/>
    </source>
</evidence>
<dbReference type="GO" id="GO:0005886">
    <property type="term" value="C:plasma membrane"/>
    <property type="evidence" value="ECO:0007669"/>
    <property type="project" value="UniProtKB-SubCell"/>
</dbReference>
<keyword evidence="14" id="KW-0966">Cell projection</keyword>
<dbReference type="Pfam" id="PF02154">
    <property type="entry name" value="FliM"/>
    <property type="match status" value="1"/>
</dbReference>
<evidence type="ECO:0000256" key="1">
    <source>
        <dbReference type="ARBA" id="ARBA00004117"/>
    </source>
</evidence>
<dbReference type="EMBL" id="SNZR01000013">
    <property type="protein sequence ID" value="TDR90055.1"/>
    <property type="molecule type" value="Genomic_DNA"/>
</dbReference>
<comment type="subcellular location">
    <subcellularLocation>
        <location evidence="1">Bacterial flagellum basal body</location>
    </subcellularLocation>
    <subcellularLocation>
        <location evidence="2">Cell inner membrane</location>
        <topology evidence="2">Peripheral membrane protein</topology>
    </subcellularLocation>
</comment>
<feature type="region of interest" description="Disordered" evidence="12">
    <location>
        <begin position="1"/>
        <end position="38"/>
    </location>
</feature>
<keyword evidence="5" id="KW-1003">Cell membrane</keyword>
<dbReference type="Gene3D" id="2.30.330.10">
    <property type="entry name" value="SpoA-like"/>
    <property type="match status" value="1"/>
</dbReference>
<dbReference type="CDD" id="cd17908">
    <property type="entry name" value="FliM"/>
    <property type="match status" value="1"/>
</dbReference>
<dbReference type="AlphaFoldDB" id="A0A4R7BZ56"/>
<dbReference type="GO" id="GO:0071978">
    <property type="term" value="P:bacterial-type flagellum-dependent swarming motility"/>
    <property type="evidence" value="ECO:0007669"/>
    <property type="project" value="TreeGrafter"/>
</dbReference>
<evidence type="ECO:0000256" key="10">
    <source>
        <dbReference type="ARBA" id="ARBA00023143"/>
    </source>
</evidence>
<dbReference type="PANTHER" id="PTHR30034">
    <property type="entry name" value="FLAGELLAR MOTOR SWITCH PROTEIN FLIM"/>
    <property type="match status" value="1"/>
</dbReference>
<dbReference type="InterPro" id="IPR001689">
    <property type="entry name" value="Flag_FliM"/>
</dbReference>
<reference evidence="14 15" key="1">
    <citation type="submission" date="2019-03" db="EMBL/GenBank/DDBJ databases">
        <title>Genomic Encyclopedia of Type Strains, Phase IV (KMG-IV): sequencing the most valuable type-strain genomes for metagenomic binning, comparative biology and taxonomic classification.</title>
        <authorList>
            <person name="Goeker M."/>
        </authorList>
    </citation>
    <scope>NUCLEOTIDE SEQUENCE [LARGE SCALE GENOMIC DNA]</scope>
    <source>
        <strain evidence="14 15">DSM 25903</strain>
    </source>
</reference>
<dbReference type="SUPFAM" id="SSF101801">
    <property type="entry name" value="Surface presentation of antigens (SPOA)"/>
    <property type="match status" value="1"/>
</dbReference>
<evidence type="ECO:0000256" key="12">
    <source>
        <dbReference type="SAM" id="MobiDB-lite"/>
    </source>
</evidence>
<organism evidence="14 15">
    <name type="scientific">Enterovirga rhinocerotis</name>
    <dbReference type="NCBI Taxonomy" id="1339210"/>
    <lineage>
        <taxon>Bacteria</taxon>
        <taxon>Pseudomonadati</taxon>
        <taxon>Pseudomonadota</taxon>
        <taxon>Alphaproteobacteria</taxon>
        <taxon>Hyphomicrobiales</taxon>
        <taxon>Methylobacteriaceae</taxon>
        <taxon>Enterovirga</taxon>
    </lineage>
</organism>
<sequence>MSDKPAGNAGAAVASDMLAAQSLDDDPLPGEADPEVGSPSAIQQLLESRAVPARSVPMLDGVFERMLGLLKTSVRRFTSDIVDLRLTRPQPSRFGDYVGSVRLPAVFGLVRSAAWNGPALIVLDSQFVATIIEVVFGGRADQAPSTVDGRGFSPVEMSILRRFVHLVLADVNEAFGSVAAADFAFDHFETNPRFANIASAQAVVTIGDFRVEVGPLGGSFHVVIPLSTLDPIREVLASGETASVHARHDTTWAASLANEVLRAQASLDVELFRKEIPLRELLSFAVGQTFVSDAGPSDPVQIKCGPVRVGSAQLGRAGDRVAVTVTSVASRSPS</sequence>
<proteinExistence type="inferred from homology"/>
<evidence type="ECO:0000256" key="11">
    <source>
        <dbReference type="ARBA" id="ARBA00025044"/>
    </source>
</evidence>
<dbReference type="RefSeq" id="WP_166652471.1">
    <property type="nucleotide sequence ID" value="NZ_SNZR01000013.1"/>
</dbReference>
<dbReference type="PANTHER" id="PTHR30034:SF3">
    <property type="entry name" value="FLAGELLAR MOTOR SWITCH PROTEIN FLIM"/>
    <property type="match status" value="1"/>
</dbReference>
<evidence type="ECO:0000313" key="15">
    <source>
        <dbReference type="Proteomes" id="UP000295122"/>
    </source>
</evidence>
<dbReference type="GO" id="GO:0003774">
    <property type="term" value="F:cytoskeletal motor activity"/>
    <property type="evidence" value="ECO:0007669"/>
    <property type="project" value="InterPro"/>
</dbReference>
<comment type="function">
    <text evidence="11">FliM is one of three proteins (FliG, FliN, FliM) that forms the rotor-mounted switch complex (C ring), located at the base of the basal body. This complex interacts with the CheY and CheZ chemotaxis proteins, in addition to contacting components of the motor that determine the direction of flagellar rotation.</text>
</comment>
<dbReference type="Pfam" id="PF01052">
    <property type="entry name" value="FliMN_C"/>
    <property type="match status" value="1"/>
</dbReference>
<dbReference type="InterPro" id="IPR001543">
    <property type="entry name" value="FliN-like_C"/>
</dbReference>
<evidence type="ECO:0000256" key="2">
    <source>
        <dbReference type="ARBA" id="ARBA00004417"/>
    </source>
</evidence>
<accession>A0A4R7BZ56</accession>
<evidence type="ECO:0000313" key="14">
    <source>
        <dbReference type="EMBL" id="TDR90055.1"/>
    </source>
</evidence>
<keyword evidence="7" id="KW-0997">Cell inner membrane</keyword>
<dbReference type="GO" id="GO:0009425">
    <property type="term" value="C:bacterial-type flagellum basal body"/>
    <property type="evidence" value="ECO:0007669"/>
    <property type="project" value="UniProtKB-SubCell"/>
</dbReference>
<dbReference type="Gene3D" id="3.40.1550.10">
    <property type="entry name" value="CheC-like"/>
    <property type="match status" value="1"/>
</dbReference>
<keyword evidence="15" id="KW-1185">Reference proteome</keyword>
<comment type="caution">
    <text evidence="14">The sequence shown here is derived from an EMBL/GenBank/DDBJ whole genome shotgun (WGS) entry which is preliminary data.</text>
</comment>
<keyword evidence="6" id="KW-0145">Chemotaxis</keyword>
<dbReference type="Proteomes" id="UP000295122">
    <property type="component" value="Unassembled WGS sequence"/>
</dbReference>
<evidence type="ECO:0000259" key="13">
    <source>
        <dbReference type="Pfam" id="PF01052"/>
    </source>
</evidence>
<evidence type="ECO:0000256" key="6">
    <source>
        <dbReference type="ARBA" id="ARBA00022500"/>
    </source>
</evidence>
<dbReference type="InterPro" id="IPR028976">
    <property type="entry name" value="CheC-like_sf"/>
</dbReference>
<keyword evidence="14" id="KW-0282">Flagellum</keyword>
<keyword evidence="9" id="KW-0472">Membrane</keyword>
<keyword evidence="8" id="KW-0283">Flagellar rotation</keyword>
<name>A0A4R7BZ56_9HYPH</name>
<comment type="similarity">
    <text evidence="3">Belongs to the FliM family.</text>
</comment>
<gene>
    <name evidence="14" type="ORF">EV668_2893</name>
</gene>
<keyword evidence="14" id="KW-0969">Cilium</keyword>
<evidence type="ECO:0000256" key="5">
    <source>
        <dbReference type="ARBA" id="ARBA00022475"/>
    </source>
</evidence>
<keyword evidence="10" id="KW-0975">Bacterial flagellum</keyword>
<evidence type="ECO:0000256" key="9">
    <source>
        <dbReference type="ARBA" id="ARBA00023136"/>
    </source>
</evidence>
<feature type="domain" description="Flagellar motor switch protein FliN-like C-terminal" evidence="13">
    <location>
        <begin position="259"/>
        <end position="328"/>
    </location>
</feature>
<dbReference type="InterPro" id="IPR036429">
    <property type="entry name" value="SpoA-like_sf"/>
</dbReference>
<protein>
    <recommendedName>
        <fullName evidence="4">Flagellar motor switch protein FliM</fullName>
    </recommendedName>
</protein>
<evidence type="ECO:0000256" key="8">
    <source>
        <dbReference type="ARBA" id="ARBA00022779"/>
    </source>
</evidence>
<evidence type="ECO:0000256" key="7">
    <source>
        <dbReference type="ARBA" id="ARBA00022519"/>
    </source>
</evidence>
<dbReference type="GO" id="GO:0050918">
    <property type="term" value="P:positive chemotaxis"/>
    <property type="evidence" value="ECO:0007669"/>
    <property type="project" value="TreeGrafter"/>
</dbReference>
<evidence type="ECO:0000256" key="4">
    <source>
        <dbReference type="ARBA" id="ARBA00021898"/>
    </source>
</evidence>